<dbReference type="Proteomes" id="UP000316621">
    <property type="component" value="Chromosome 9"/>
</dbReference>
<keyword evidence="2" id="KW-1185">Reference proteome</keyword>
<evidence type="ECO:0000313" key="2">
    <source>
        <dbReference type="Proteomes" id="UP000316621"/>
    </source>
</evidence>
<reference evidence="1 2" key="1">
    <citation type="journal article" date="2018" name="Science">
        <title>The opium poppy genome and morphinan production.</title>
        <authorList>
            <person name="Guo L."/>
            <person name="Winzer T."/>
            <person name="Yang X."/>
            <person name="Li Y."/>
            <person name="Ning Z."/>
            <person name="He Z."/>
            <person name="Teodor R."/>
            <person name="Lu Y."/>
            <person name="Bowser T.A."/>
            <person name="Graham I.A."/>
            <person name="Ye K."/>
        </authorList>
    </citation>
    <scope>NUCLEOTIDE SEQUENCE [LARGE SCALE GENOMIC DNA]</scope>
    <source>
        <strain evidence="2">cv. HN1</strain>
        <tissue evidence="1">Leaves</tissue>
    </source>
</reference>
<accession>A0A4Y7KVE8</accession>
<gene>
    <name evidence="1" type="ORF">C5167_000939</name>
</gene>
<dbReference type="AlphaFoldDB" id="A0A4Y7KVE8"/>
<proteinExistence type="predicted"/>
<dbReference type="EMBL" id="CM010723">
    <property type="protein sequence ID" value="RZC76757.1"/>
    <property type="molecule type" value="Genomic_DNA"/>
</dbReference>
<name>A0A4Y7KVE8_PAPSO</name>
<sequence length="95" mass="10204">MMTMSPTLEASLGSSFMGELQSPQAPVSAQRVDKLAALNAAFKDERSMILALMIHHLTKGGNKPIRALGSPVVILVNKPMSEKESGARGRYDSFS</sequence>
<evidence type="ECO:0000313" key="1">
    <source>
        <dbReference type="EMBL" id="RZC76757.1"/>
    </source>
</evidence>
<dbReference type="Gramene" id="RZC76757">
    <property type="protein sequence ID" value="RZC76757"/>
    <property type="gene ID" value="C5167_000939"/>
</dbReference>
<organism evidence="1 2">
    <name type="scientific">Papaver somniferum</name>
    <name type="common">Opium poppy</name>
    <dbReference type="NCBI Taxonomy" id="3469"/>
    <lineage>
        <taxon>Eukaryota</taxon>
        <taxon>Viridiplantae</taxon>
        <taxon>Streptophyta</taxon>
        <taxon>Embryophyta</taxon>
        <taxon>Tracheophyta</taxon>
        <taxon>Spermatophyta</taxon>
        <taxon>Magnoliopsida</taxon>
        <taxon>Ranunculales</taxon>
        <taxon>Papaveraceae</taxon>
        <taxon>Papaveroideae</taxon>
        <taxon>Papaver</taxon>
    </lineage>
</organism>
<protein>
    <submittedName>
        <fullName evidence="1">Uncharacterized protein</fullName>
    </submittedName>
</protein>